<evidence type="ECO:0000256" key="1">
    <source>
        <dbReference type="SAM" id="MobiDB-lite"/>
    </source>
</evidence>
<dbReference type="AlphaFoldDB" id="A0AA40JPW6"/>
<feature type="non-terminal residue" evidence="2">
    <location>
        <position position="245"/>
    </location>
</feature>
<feature type="non-terminal residue" evidence="2">
    <location>
        <position position="1"/>
    </location>
</feature>
<evidence type="ECO:0000313" key="3">
    <source>
        <dbReference type="Proteomes" id="UP000032274"/>
    </source>
</evidence>
<sequence>VIGLRYADLELVDFDRDDMLAIRLDNGEAQPRNAHVEAGHRRGIDDAQPHALARPEQRGPVVERTVPVDEIGIGGTGHVGDVRRIHPHPAPIGAVLALLVAPGQQPGQRLALIIVIARHRLEVAQDRLGAGPAVVRQHDHVLAIIADRIGPCGIDDQRTIEAQLFLAAGMAVIPIGAVLPDRKRVQERRARRDAGEGNAGYAIELGRQDQAVPVDRAVLVERILDAQADILSFAQADERPRHGAV</sequence>
<evidence type="ECO:0000313" key="2">
    <source>
        <dbReference type="EMBL" id="KIT99862.1"/>
    </source>
</evidence>
<reference evidence="2 3" key="1">
    <citation type="submission" date="2015-01" db="EMBL/GenBank/DDBJ databases">
        <title>Characterization of Swiss Staphylococcus aureus strains involved in food poisoning.</title>
        <authorList>
            <person name="Crovadore J."/>
            <person name="Chablais R."/>
            <person name="Tonacini J."/>
            <person name="Schnyder B."/>
            <person name="Lefort F."/>
        </authorList>
    </citation>
    <scope>NUCLEOTIDE SEQUENCE [LARGE SCALE GENOMIC DNA]</scope>
    <source>
        <strain evidence="2 3">SA-120</strain>
    </source>
</reference>
<organism evidence="2 3">
    <name type="scientific">Staphylococcus aureus</name>
    <dbReference type="NCBI Taxonomy" id="1280"/>
    <lineage>
        <taxon>Bacteria</taxon>
        <taxon>Bacillati</taxon>
        <taxon>Bacillota</taxon>
        <taxon>Bacilli</taxon>
        <taxon>Bacillales</taxon>
        <taxon>Staphylococcaceae</taxon>
        <taxon>Staphylococcus</taxon>
    </lineage>
</organism>
<accession>A0AA40JPW6</accession>
<dbReference type="EMBL" id="JXIG01000594">
    <property type="protein sequence ID" value="KIT99862.1"/>
    <property type="molecule type" value="Genomic_DNA"/>
</dbReference>
<feature type="compositionally biased region" description="Basic and acidic residues" evidence="1">
    <location>
        <begin position="36"/>
        <end position="57"/>
    </location>
</feature>
<comment type="caution">
    <text evidence="2">The sequence shown here is derived from an EMBL/GenBank/DDBJ whole genome shotgun (WGS) entry which is preliminary data.</text>
</comment>
<gene>
    <name evidence="2" type="ORF">QU38_02850</name>
</gene>
<dbReference type="Proteomes" id="UP000032274">
    <property type="component" value="Unassembled WGS sequence"/>
</dbReference>
<name>A0AA40JPW6_STAAU</name>
<protein>
    <submittedName>
        <fullName evidence="2">Uncharacterized protein</fullName>
    </submittedName>
</protein>
<feature type="region of interest" description="Disordered" evidence="1">
    <location>
        <begin position="36"/>
        <end position="59"/>
    </location>
</feature>
<proteinExistence type="predicted"/>